<evidence type="ECO:0000313" key="2">
    <source>
        <dbReference type="EMBL" id="AFC99274.1"/>
    </source>
</evidence>
<dbReference type="InterPro" id="IPR002559">
    <property type="entry name" value="Transposase_11"/>
</dbReference>
<keyword evidence="3" id="KW-1185">Reference proteome</keyword>
<evidence type="ECO:0000259" key="1">
    <source>
        <dbReference type="Pfam" id="PF01609"/>
    </source>
</evidence>
<proteinExistence type="predicted"/>
<dbReference type="SUPFAM" id="SSF53098">
    <property type="entry name" value="Ribonuclease H-like"/>
    <property type="match status" value="1"/>
</dbReference>
<dbReference type="AlphaFoldDB" id="H8I577"/>
<name>H8I577_METCZ</name>
<dbReference type="EMBL" id="CP003243">
    <property type="protein sequence ID" value="AFC99274.1"/>
    <property type="molecule type" value="Genomic_DNA"/>
</dbReference>
<gene>
    <name evidence="2" type="primary">tnp-3</name>
    <name evidence="2" type="ordered locus">Mtc_0508</name>
</gene>
<dbReference type="KEGG" id="mez:Mtc_0508"/>
<dbReference type="Proteomes" id="UP000005233">
    <property type="component" value="Chromosome"/>
</dbReference>
<dbReference type="InterPro" id="IPR012337">
    <property type="entry name" value="RNaseH-like_sf"/>
</dbReference>
<dbReference type="Pfam" id="PF01609">
    <property type="entry name" value="DDE_Tnp_1"/>
    <property type="match status" value="1"/>
</dbReference>
<dbReference type="GO" id="GO:0006313">
    <property type="term" value="P:DNA transposition"/>
    <property type="evidence" value="ECO:0007669"/>
    <property type="project" value="InterPro"/>
</dbReference>
<protein>
    <submittedName>
        <fullName evidence="2">Transposase DDE domain protein</fullName>
    </submittedName>
</protein>
<organism evidence="2 3">
    <name type="scientific">Methanocella conradii (strain DSM 24694 / JCM 17849 / CGMCC 1.5162 / HZ254)</name>
    <dbReference type="NCBI Taxonomy" id="1041930"/>
    <lineage>
        <taxon>Archaea</taxon>
        <taxon>Methanobacteriati</taxon>
        <taxon>Methanobacteriota</taxon>
        <taxon>Stenosarchaea group</taxon>
        <taxon>Methanomicrobia</taxon>
        <taxon>Methanocellales</taxon>
        <taxon>Methanocellaceae</taxon>
        <taxon>Methanocella</taxon>
    </lineage>
</organism>
<evidence type="ECO:0000313" key="3">
    <source>
        <dbReference type="Proteomes" id="UP000005233"/>
    </source>
</evidence>
<feature type="domain" description="Transposase IS4-like" evidence="1">
    <location>
        <begin position="146"/>
        <end position="280"/>
    </location>
</feature>
<dbReference type="eggNOG" id="arCOG03902">
    <property type="taxonomic scope" value="Archaea"/>
</dbReference>
<dbReference type="GO" id="GO:0003677">
    <property type="term" value="F:DNA binding"/>
    <property type="evidence" value="ECO:0007669"/>
    <property type="project" value="InterPro"/>
</dbReference>
<dbReference type="HOGENOM" id="CLU_786680_0_0_2"/>
<accession>H8I577</accession>
<sequence>MKLVASSRLIAPEGVFCSKSLKPLSRKFSKLFHLSIRDGWKRLLYLVGCSLDCTSIEDFCKTHKAMSPDVVLKLGRIPVEGMIVKCNVLLALSARIALKTGVYRNHDLSIDFHDVAYNGRKNMYTVNVLKGDKMKRCLRYGVCGLTGRGSFLALAIQPYEQGATNAIMVEKLLERLPCSPGLVLMDRYFCSVDVYNVIEARGMNFLTPYKLNSRTDELYKESVLDGVMVKDYLMKSGTGGDRVVKMHFQYDPCNEYYAYVSNIEDVMVKVHYPYRWNIENCLAKNMVDAVTSSTSMAYRLLLETISLILANLWKLLVKTMPVYMTMKAFKRMLGHILVLEDETWENKEKERG</sequence>
<reference evidence="2 3" key="1">
    <citation type="journal article" date="2012" name="J. Bacteriol.">
        <title>Complete genome sequence of a thermophilic methanogen, Methanocella conradii HZ254, isolated from Chinese rice field soil.</title>
        <authorList>
            <person name="Lu Z."/>
            <person name="Lu Y."/>
        </authorList>
    </citation>
    <scope>NUCLEOTIDE SEQUENCE [LARGE SCALE GENOMIC DNA]</scope>
    <source>
        <strain evidence="3">DSM 24694 / JCM 17849 / CGMCC 1.5162 / HZ254</strain>
    </source>
</reference>
<dbReference type="GO" id="GO:0004803">
    <property type="term" value="F:transposase activity"/>
    <property type="evidence" value="ECO:0007669"/>
    <property type="project" value="InterPro"/>
</dbReference>